<sequence length="572" mass="63406">MIGNHEEDEFVAVRVQDPRIQNEGSWNSYVDYKIFLHTNSKAFTAKTSCVRRRYSEFVWLKKKLQKNAGLVPVPNLPGKSFFSFGNEDFLEKRRKGLQAFLDKVVNTTVCLSDSQLHLFLQTQLPVGHIQDCVQGHTPYSVTDAILTYASSNRGLVQAQDDDSIKEPSLTVSYESMESPAPHQPCQQTNEPYTPELHPGCELDPVDSLLEHRDNGKAHEKSSIRISERKNHLEAIVECVCGPSATFFLGDNQDDEESFSPAEQTQQVSCQIQTPVEVHSPMGPGFNGDCGVDSVFEEERAEEDEDENAATLDTAVRTVSVEKTDEVNSSDEAYTEEINCESELCENSEALGFTDSEEQVIENDVRSQEEVLEDVISELQVLENHVTSEVNGVELVDASEGPVEDVGCLKEADGQEEPEVHQIYQEQAEQEVEKGTEDSQSLPSSNESIVKVSDEESNCDDTEDSMQAEPEEVTYWSEVEATSRQILDLQINGGSVGNQDMASPKDEDLQYMTSVDLNSTVDGGDLTESSDFSVLESSCVPVLTVDKCTEQESLLSVDTSGETLRCPKTRCIS</sequence>
<comment type="similarity">
    <text evidence="3">Belongs to the sorting nexin family.</text>
</comment>
<dbReference type="PROSITE" id="PS50195">
    <property type="entry name" value="PX"/>
    <property type="match status" value="1"/>
</dbReference>
<keyword evidence="6" id="KW-0967">Endosome</keyword>
<keyword evidence="5" id="KW-0963">Cytoplasm</keyword>
<comment type="caution">
    <text evidence="13">The sequence shown here is derived from an EMBL/GenBank/DDBJ whole genome shotgun (WGS) entry which is preliminary data.</text>
</comment>
<dbReference type="PANTHER" id="PTHR46209">
    <property type="entry name" value="PX DOMAIN-CONTAINING PROTEIN"/>
    <property type="match status" value="1"/>
</dbReference>
<evidence type="ECO:0000313" key="13">
    <source>
        <dbReference type="EMBL" id="KAK2820706.1"/>
    </source>
</evidence>
<dbReference type="InterPro" id="IPR043544">
    <property type="entry name" value="SNX10/11"/>
</dbReference>
<keyword evidence="7" id="KW-0653">Protein transport</keyword>
<gene>
    <name evidence="13" type="ORF">Q5P01_023665</name>
</gene>
<keyword evidence="4" id="KW-0813">Transport</keyword>
<evidence type="ECO:0000256" key="7">
    <source>
        <dbReference type="ARBA" id="ARBA00022927"/>
    </source>
</evidence>
<reference evidence="13" key="1">
    <citation type="submission" date="2023-07" db="EMBL/GenBank/DDBJ databases">
        <title>Chromosome-level Genome Assembly of Striped Snakehead (Channa striata).</title>
        <authorList>
            <person name="Liu H."/>
        </authorList>
    </citation>
    <scope>NUCLEOTIDE SEQUENCE</scope>
    <source>
        <strain evidence="13">Gz</strain>
        <tissue evidence="13">Muscle</tissue>
    </source>
</reference>
<dbReference type="AlphaFoldDB" id="A0AA88ITH9"/>
<keyword evidence="9" id="KW-0472">Membrane</keyword>
<name>A0AA88ITH9_CHASR</name>
<feature type="region of interest" description="Disordered" evidence="11">
    <location>
        <begin position="173"/>
        <end position="206"/>
    </location>
</feature>
<dbReference type="GO" id="GO:0016050">
    <property type="term" value="P:vesicle organization"/>
    <property type="evidence" value="ECO:0007669"/>
    <property type="project" value="TreeGrafter"/>
</dbReference>
<evidence type="ECO:0000256" key="5">
    <source>
        <dbReference type="ARBA" id="ARBA00022490"/>
    </source>
</evidence>
<feature type="region of interest" description="Disordered" evidence="11">
    <location>
        <begin position="426"/>
        <end position="469"/>
    </location>
</feature>
<evidence type="ECO:0000256" key="9">
    <source>
        <dbReference type="ARBA" id="ARBA00023136"/>
    </source>
</evidence>
<evidence type="ECO:0000313" key="14">
    <source>
        <dbReference type="Proteomes" id="UP001187415"/>
    </source>
</evidence>
<evidence type="ECO:0000256" key="1">
    <source>
        <dbReference type="ARBA" id="ARBA00004177"/>
    </source>
</evidence>
<accession>A0AA88ITH9</accession>
<dbReference type="GO" id="GO:0006886">
    <property type="term" value="P:intracellular protein transport"/>
    <property type="evidence" value="ECO:0007669"/>
    <property type="project" value="InterPro"/>
</dbReference>
<evidence type="ECO:0000256" key="10">
    <source>
        <dbReference type="ARBA" id="ARBA00029433"/>
    </source>
</evidence>
<dbReference type="InterPro" id="IPR001683">
    <property type="entry name" value="PX_dom"/>
</dbReference>
<dbReference type="CDD" id="cd06898">
    <property type="entry name" value="PX_SNX10"/>
    <property type="match status" value="1"/>
</dbReference>
<dbReference type="EMBL" id="JAUPFM010000019">
    <property type="protein sequence ID" value="KAK2820706.1"/>
    <property type="molecule type" value="Genomic_DNA"/>
</dbReference>
<evidence type="ECO:0000256" key="8">
    <source>
        <dbReference type="ARBA" id="ARBA00023121"/>
    </source>
</evidence>
<dbReference type="SUPFAM" id="SSF64268">
    <property type="entry name" value="PX domain"/>
    <property type="match status" value="1"/>
</dbReference>
<evidence type="ECO:0000259" key="12">
    <source>
        <dbReference type="PROSITE" id="PS50195"/>
    </source>
</evidence>
<feature type="compositionally biased region" description="Polar residues" evidence="11">
    <location>
        <begin position="437"/>
        <end position="447"/>
    </location>
</feature>
<organism evidence="13 14">
    <name type="scientific">Channa striata</name>
    <name type="common">Snakehead murrel</name>
    <name type="synonym">Ophicephalus striatus</name>
    <dbReference type="NCBI Taxonomy" id="64152"/>
    <lineage>
        <taxon>Eukaryota</taxon>
        <taxon>Metazoa</taxon>
        <taxon>Chordata</taxon>
        <taxon>Craniata</taxon>
        <taxon>Vertebrata</taxon>
        <taxon>Euteleostomi</taxon>
        <taxon>Actinopterygii</taxon>
        <taxon>Neopterygii</taxon>
        <taxon>Teleostei</taxon>
        <taxon>Neoteleostei</taxon>
        <taxon>Acanthomorphata</taxon>
        <taxon>Anabantaria</taxon>
        <taxon>Anabantiformes</taxon>
        <taxon>Channoidei</taxon>
        <taxon>Channidae</taxon>
        <taxon>Channa</taxon>
    </lineage>
</organism>
<dbReference type="GO" id="GO:1901981">
    <property type="term" value="F:phosphatidylinositol phosphate binding"/>
    <property type="evidence" value="ECO:0007669"/>
    <property type="project" value="TreeGrafter"/>
</dbReference>
<keyword evidence="8" id="KW-0446">Lipid-binding</keyword>
<evidence type="ECO:0000256" key="4">
    <source>
        <dbReference type="ARBA" id="ARBA00022448"/>
    </source>
</evidence>
<dbReference type="SMART" id="SM00312">
    <property type="entry name" value="PX"/>
    <property type="match status" value="1"/>
</dbReference>
<dbReference type="InterPro" id="IPR036871">
    <property type="entry name" value="PX_dom_sf"/>
</dbReference>
<keyword evidence="14" id="KW-1185">Reference proteome</keyword>
<dbReference type="Pfam" id="PF00787">
    <property type="entry name" value="PX"/>
    <property type="match status" value="1"/>
</dbReference>
<feature type="domain" description="PX" evidence="12">
    <location>
        <begin position="10"/>
        <end position="126"/>
    </location>
</feature>
<proteinExistence type="inferred from homology"/>
<dbReference type="Proteomes" id="UP001187415">
    <property type="component" value="Unassembled WGS sequence"/>
</dbReference>
<dbReference type="GO" id="GO:0005768">
    <property type="term" value="C:endosome"/>
    <property type="evidence" value="ECO:0007669"/>
    <property type="project" value="UniProtKB-SubCell"/>
</dbReference>
<evidence type="ECO:0000256" key="6">
    <source>
        <dbReference type="ARBA" id="ARBA00022753"/>
    </source>
</evidence>
<evidence type="ECO:0000256" key="3">
    <source>
        <dbReference type="ARBA" id="ARBA00010883"/>
    </source>
</evidence>
<protein>
    <recommendedName>
        <fullName evidence="12">PX domain-containing protein</fullName>
    </recommendedName>
</protein>
<comment type="subcellular location">
    <subcellularLocation>
        <location evidence="2">Cytoplasm</location>
    </subcellularLocation>
    <subcellularLocation>
        <location evidence="10">Endomembrane system</location>
        <topology evidence="10">Peripheral membrane protein</topology>
        <orientation evidence="10">Cytoplasmic side</orientation>
    </subcellularLocation>
    <subcellularLocation>
        <location evidence="1">Endosome</location>
    </subcellularLocation>
</comment>
<dbReference type="PANTHER" id="PTHR46209:SF1">
    <property type="entry name" value="SORTING NEXIN-11"/>
    <property type="match status" value="1"/>
</dbReference>
<evidence type="ECO:0000256" key="2">
    <source>
        <dbReference type="ARBA" id="ARBA00004496"/>
    </source>
</evidence>
<evidence type="ECO:0000256" key="11">
    <source>
        <dbReference type="SAM" id="MobiDB-lite"/>
    </source>
</evidence>
<dbReference type="Gene3D" id="3.30.1520.10">
    <property type="entry name" value="Phox-like domain"/>
    <property type="match status" value="1"/>
</dbReference>
<feature type="compositionally biased region" description="Acidic residues" evidence="11">
    <location>
        <begin position="454"/>
        <end position="469"/>
    </location>
</feature>